<dbReference type="SUPFAM" id="SSF48452">
    <property type="entry name" value="TPR-like"/>
    <property type="match status" value="1"/>
</dbReference>
<keyword evidence="2 10" id="KW-0645">Protease</keyword>
<dbReference type="Pfam" id="PF01435">
    <property type="entry name" value="Peptidase_M48"/>
    <property type="match status" value="1"/>
</dbReference>
<keyword evidence="11" id="KW-1185">Reference proteome</keyword>
<dbReference type="CDD" id="cd07333">
    <property type="entry name" value="M48C_bepA_like"/>
    <property type="match status" value="1"/>
</dbReference>
<evidence type="ECO:0000313" key="10">
    <source>
        <dbReference type="EMBL" id="SHN25913.1"/>
    </source>
</evidence>
<dbReference type="InterPro" id="IPR011990">
    <property type="entry name" value="TPR-like_helical_dom_sf"/>
</dbReference>
<evidence type="ECO:0000256" key="1">
    <source>
        <dbReference type="ARBA" id="ARBA00001947"/>
    </source>
</evidence>
<gene>
    <name evidence="10" type="ORF">SAMN05192549_106246</name>
</gene>
<evidence type="ECO:0000256" key="7">
    <source>
        <dbReference type="SAM" id="MobiDB-lite"/>
    </source>
</evidence>
<accession>A0A1M7Q6X1</accession>
<evidence type="ECO:0000256" key="6">
    <source>
        <dbReference type="ARBA" id="ARBA00023049"/>
    </source>
</evidence>
<dbReference type="AlphaFoldDB" id="A0A1M7Q6X1"/>
<evidence type="ECO:0000256" key="5">
    <source>
        <dbReference type="ARBA" id="ARBA00022833"/>
    </source>
</evidence>
<dbReference type="PANTHER" id="PTHR22726">
    <property type="entry name" value="METALLOENDOPEPTIDASE OMA1"/>
    <property type="match status" value="1"/>
</dbReference>
<dbReference type="STRING" id="551987.SAMN05192549_106246"/>
<reference evidence="11" key="1">
    <citation type="submission" date="2016-11" db="EMBL/GenBank/DDBJ databases">
        <authorList>
            <person name="Varghese N."/>
            <person name="Submissions S."/>
        </authorList>
    </citation>
    <scope>NUCLEOTIDE SEQUENCE [LARGE SCALE GENOMIC DNA]</scope>
    <source>
        <strain evidence="11">Sac-22</strain>
    </source>
</reference>
<evidence type="ECO:0000256" key="4">
    <source>
        <dbReference type="ARBA" id="ARBA00022801"/>
    </source>
</evidence>
<dbReference type="GO" id="GO:0046872">
    <property type="term" value="F:metal ion binding"/>
    <property type="evidence" value="ECO:0007669"/>
    <property type="project" value="UniProtKB-KW"/>
</dbReference>
<evidence type="ECO:0000256" key="3">
    <source>
        <dbReference type="ARBA" id="ARBA00022723"/>
    </source>
</evidence>
<name>A0A1M7Q6X1_9BURK</name>
<dbReference type="GO" id="GO:0016020">
    <property type="term" value="C:membrane"/>
    <property type="evidence" value="ECO:0007669"/>
    <property type="project" value="TreeGrafter"/>
</dbReference>
<sequence>MNVKRSSYSGRLRAVAAALLVAMPMAMAQTALAPAKIPNLPSLGGTENQDLSPLMERKLGEEIMRDIRRDRDYLDDGPILEYMNNFGNTLVDARPGARGEAKYDYFFFVVRDPQLNAFALPGGFIAVHSALLLAAQNESELASVLGHEIGHVVQRHIARSIGQQKQDALIPLAAMILAALASRQGGDAAMGVFLGGQGIAIQRQLNFGRDAEREADRIGFQIMGEAGFDTSGMVAFFQQMQNATKAYSDLVPSWLLTHPLTSERIADIQARIREQPYKQRVDSLDFYLVRSRARVLQDQSASGYNEARMFFQSQILQESWQQKAAGQYGLAFLSMKQGDTAAAQSWLDQAYATVNAPAPKIGLSSAPRGRAETIFAATSIEIKLAQPDNKEVLAKAVKEAEAAHLKFPLSRGIAHQYGEAMLAAGQLEEAAVYLRDQAQLYREDIEAYDLLAQVYAKQGKLALQHIALAESYALQGGVLSALDQLNLARKAPDASFYDQSLIDAREREWQARRREEMGDKGKKDMAETRPAFKAEFKSGPDKDASPFDRYNNMFNQSTNPFDRLRKQNDNDLTSPRLMAR</sequence>
<evidence type="ECO:0000313" key="11">
    <source>
        <dbReference type="Proteomes" id="UP000184339"/>
    </source>
</evidence>
<keyword evidence="6" id="KW-0482">Metalloprotease</keyword>
<comment type="cofactor">
    <cofactor evidence="1">
        <name>Zn(2+)</name>
        <dbReference type="ChEBI" id="CHEBI:29105"/>
    </cofactor>
</comment>
<dbReference type="GO" id="GO:0051603">
    <property type="term" value="P:proteolysis involved in protein catabolic process"/>
    <property type="evidence" value="ECO:0007669"/>
    <property type="project" value="TreeGrafter"/>
</dbReference>
<keyword evidence="4" id="KW-0378">Hydrolase</keyword>
<evidence type="ECO:0000256" key="8">
    <source>
        <dbReference type="SAM" id="SignalP"/>
    </source>
</evidence>
<feature type="domain" description="Peptidase M48" evidence="9">
    <location>
        <begin position="105"/>
        <end position="271"/>
    </location>
</feature>
<dbReference type="GO" id="GO:0004222">
    <property type="term" value="F:metalloendopeptidase activity"/>
    <property type="evidence" value="ECO:0007669"/>
    <property type="project" value="InterPro"/>
</dbReference>
<evidence type="ECO:0000256" key="2">
    <source>
        <dbReference type="ARBA" id="ARBA00022670"/>
    </source>
</evidence>
<dbReference type="Gene3D" id="1.25.40.10">
    <property type="entry name" value="Tetratricopeptide repeat domain"/>
    <property type="match status" value="1"/>
</dbReference>
<keyword evidence="8" id="KW-0732">Signal</keyword>
<feature type="compositionally biased region" description="Basic and acidic residues" evidence="7">
    <location>
        <begin position="512"/>
        <end position="546"/>
    </location>
</feature>
<organism evidence="10 11">
    <name type="scientific">Duganella sacchari</name>
    <dbReference type="NCBI Taxonomy" id="551987"/>
    <lineage>
        <taxon>Bacteria</taxon>
        <taxon>Pseudomonadati</taxon>
        <taxon>Pseudomonadota</taxon>
        <taxon>Betaproteobacteria</taxon>
        <taxon>Burkholderiales</taxon>
        <taxon>Oxalobacteraceae</taxon>
        <taxon>Telluria group</taxon>
        <taxon>Duganella</taxon>
    </lineage>
</organism>
<keyword evidence="5" id="KW-0862">Zinc</keyword>
<protein>
    <submittedName>
        <fullName evidence="10">Putative Zn-dependent protease, contains TPR repeats</fullName>
    </submittedName>
</protein>
<proteinExistence type="predicted"/>
<dbReference type="InterPro" id="IPR051156">
    <property type="entry name" value="Mito/Outer_Membr_Metalloprot"/>
</dbReference>
<keyword evidence="3" id="KW-0479">Metal-binding</keyword>
<feature type="signal peptide" evidence="8">
    <location>
        <begin position="1"/>
        <end position="28"/>
    </location>
</feature>
<dbReference type="EMBL" id="FRCX01000006">
    <property type="protein sequence ID" value="SHN25913.1"/>
    <property type="molecule type" value="Genomic_DNA"/>
</dbReference>
<dbReference type="Proteomes" id="UP000184339">
    <property type="component" value="Unassembled WGS sequence"/>
</dbReference>
<dbReference type="PANTHER" id="PTHR22726:SF1">
    <property type="entry name" value="METALLOENDOPEPTIDASE OMA1, MITOCHONDRIAL"/>
    <property type="match status" value="1"/>
</dbReference>
<dbReference type="InterPro" id="IPR001915">
    <property type="entry name" value="Peptidase_M48"/>
</dbReference>
<feature type="region of interest" description="Disordered" evidence="7">
    <location>
        <begin position="512"/>
        <end position="580"/>
    </location>
</feature>
<dbReference type="Gene3D" id="3.30.2010.10">
    <property type="entry name" value="Metalloproteases ('zincins'), catalytic domain"/>
    <property type="match status" value="1"/>
</dbReference>
<feature type="chain" id="PRO_5012387465" evidence="8">
    <location>
        <begin position="29"/>
        <end position="580"/>
    </location>
</feature>
<evidence type="ECO:0000259" key="9">
    <source>
        <dbReference type="Pfam" id="PF01435"/>
    </source>
</evidence>